<sequence>MDKPDNLFASPLNTVDDFRFDETVAEVFPDMIQRSVPGYQSIISTIGELAARTVQPDTRVYDLGCSLGAASLAVARATAQTPCEIIGIDNSDAMVTRCQRIIDSFSLPNPVSVSSQSAQHTDIENASMVIMNFTLQFIPPADREALLQRIFDGLLPGGILVLSEKIRHPSTAGNELLVDLHHQFKRNNGYSELEVSQKRAALEKVMLTDTFAEHEARLRGVGFDDVVMWFKCYNFTSLVAIKAPQE</sequence>
<dbReference type="PIRSF" id="PIRSF006325">
    <property type="entry name" value="MeTrfase_bac"/>
    <property type="match status" value="1"/>
</dbReference>
<organism evidence="5 6">
    <name type="scientific">Alteromonas salexigens</name>
    <dbReference type="NCBI Taxonomy" id="2982530"/>
    <lineage>
        <taxon>Bacteria</taxon>
        <taxon>Pseudomonadati</taxon>
        <taxon>Pseudomonadota</taxon>
        <taxon>Gammaproteobacteria</taxon>
        <taxon>Alteromonadales</taxon>
        <taxon>Alteromonadaceae</taxon>
        <taxon>Alteromonas/Salinimonas group</taxon>
        <taxon>Alteromonas</taxon>
    </lineage>
</organism>
<evidence type="ECO:0000313" key="5">
    <source>
        <dbReference type="EMBL" id="MCU7554046.1"/>
    </source>
</evidence>
<dbReference type="Pfam" id="PF13649">
    <property type="entry name" value="Methyltransf_25"/>
    <property type="match status" value="1"/>
</dbReference>
<evidence type="ECO:0000259" key="4">
    <source>
        <dbReference type="Pfam" id="PF13649"/>
    </source>
</evidence>
<comment type="function">
    <text evidence="3">Catalyzes the conversion of S-adenosyl-L-methionine (SAM) to carboxy-S-adenosyl-L-methionine (Cx-SAM).</text>
</comment>
<comment type="catalytic activity">
    <reaction evidence="3">
        <text>prephenate + S-adenosyl-L-methionine = carboxy-S-adenosyl-L-methionine + 3-phenylpyruvate + H2O</text>
        <dbReference type="Rhea" id="RHEA:51692"/>
        <dbReference type="ChEBI" id="CHEBI:15377"/>
        <dbReference type="ChEBI" id="CHEBI:18005"/>
        <dbReference type="ChEBI" id="CHEBI:29934"/>
        <dbReference type="ChEBI" id="CHEBI:59789"/>
        <dbReference type="ChEBI" id="CHEBI:134278"/>
    </reaction>
</comment>
<feature type="binding site" evidence="3">
    <location>
        <begin position="64"/>
        <end position="66"/>
    </location>
    <ligand>
        <name>S-adenosyl-L-methionine</name>
        <dbReference type="ChEBI" id="CHEBI:59789"/>
    </ligand>
</feature>
<accession>A0ABT2VL55</accession>
<dbReference type="Proteomes" id="UP001209257">
    <property type="component" value="Unassembled WGS sequence"/>
</dbReference>
<comment type="caution">
    <text evidence="3">Lacks conserved residue(s) required for the propagation of feature annotation.</text>
</comment>
<keyword evidence="1 3" id="KW-0808">Transferase</keyword>
<feature type="domain" description="Methyltransferase" evidence="4">
    <location>
        <begin position="60"/>
        <end position="158"/>
    </location>
</feature>
<proteinExistence type="inferred from homology"/>
<dbReference type="EC" id="2.1.3.-" evidence="3"/>
<evidence type="ECO:0000313" key="6">
    <source>
        <dbReference type="Proteomes" id="UP001209257"/>
    </source>
</evidence>
<gene>
    <name evidence="3 5" type="primary">cmoA</name>
    <name evidence="5" type="ORF">OCL06_05480</name>
</gene>
<feature type="binding site" evidence="3">
    <location>
        <position position="132"/>
    </location>
    <ligand>
        <name>S-adenosyl-L-methionine</name>
        <dbReference type="ChEBI" id="CHEBI:59789"/>
    </ligand>
</feature>
<dbReference type="InterPro" id="IPR029063">
    <property type="entry name" value="SAM-dependent_MTases_sf"/>
</dbReference>
<feature type="binding site" evidence="3">
    <location>
        <position position="39"/>
    </location>
    <ligand>
        <name>S-adenosyl-L-methionine</name>
        <dbReference type="ChEBI" id="CHEBI:59789"/>
    </ligand>
</feature>
<dbReference type="Gene3D" id="3.40.50.150">
    <property type="entry name" value="Vaccinia Virus protein VP39"/>
    <property type="match status" value="1"/>
</dbReference>
<feature type="binding site" evidence="3">
    <location>
        <position position="199"/>
    </location>
    <ligand>
        <name>S-adenosyl-L-methionine</name>
        <dbReference type="ChEBI" id="CHEBI:59789"/>
    </ligand>
</feature>
<comment type="similarity">
    <text evidence="3">Belongs to the class I-like SAM-binding methyltransferase superfamily. Cx-SAM synthase family.</text>
</comment>
<feature type="binding site" evidence="3">
    <location>
        <begin position="89"/>
        <end position="90"/>
    </location>
    <ligand>
        <name>S-adenosyl-L-methionine</name>
        <dbReference type="ChEBI" id="CHEBI:59789"/>
    </ligand>
</feature>
<dbReference type="NCBIfam" id="NF011995">
    <property type="entry name" value="PRK15451.1"/>
    <property type="match status" value="1"/>
</dbReference>
<protein>
    <recommendedName>
        <fullName evidence="3">Carboxy-S-adenosyl-L-methionine synthase</fullName>
        <shortName evidence="3">Cx-SAM synthase</shortName>
        <ecNumber evidence="3">2.1.3.-</ecNumber>
    </recommendedName>
</protein>
<dbReference type="RefSeq" id="WP_262992736.1">
    <property type="nucleotide sequence ID" value="NZ_JAOTJC010000006.1"/>
</dbReference>
<dbReference type="EMBL" id="JAOTJC010000006">
    <property type="protein sequence ID" value="MCU7554046.1"/>
    <property type="molecule type" value="Genomic_DNA"/>
</dbReference>
<dbReference type="PANTHER" id="PTHR43861:SF2">
    <property type="entry name" value="CARBOXY-S-ADENOSYL-L-METHIONINE SYNTHASE"/>
    <property type="match status" value="1"/>
</dbReference>
<evidence type="ECO:0000256" key="1">
    <source>
        <dbReference type="ARBA" id="ARBA00022679"/>
    </source>
</evidence>
<dbReference type="PANTHER" id="PTHR43861">
    <property type="entry name" value="TRANS-ACONITATE 2-METHYLTRANSFERASE-RELATED"/>
    <property type="match status" value="1"/>
</dbReference>
<evidence type="ECO:0000256" key="2">
    <source>
        <dbReference type="ARBA" id="ARBA00022691"/>
    </source>
</evidence>
<dbReference type="SUPFAM" id="SSF53335">
    <property type="entry name" value="S-adenosyl-L-methionine-dependent methyltransferases"/>
    <property type="match status" value="1"/>
</dbReference>
<evidence type="ECO:0000256" key="3">
    <source>
        <dbReference type="HAMAP-Rule" id="MF_01589"/>
    </source>
</evidence>
<comment type="caution">
    <text evidence="5">The sequence shown here is derived from an EMBL/GenBank/DDBJ whole genome shotgun (WGS) entry which is preliminary data.</text>
</comment>
<keyword evidence="2 3" id="KW-0949">S-adenosyl-L-methionine</keyword>
<comment type="subunit">
    <text evidence="3">Homodimer.</text>
</comment>
<keyword evidence="6" id="KW-1185">Reference proteome</keyword>
<dbReference type="NCBIfam" id="TIGR00740">
    <property type="entry name" value="carboxy-S-adenosyl-L-methionine synthase CmoA"/>
    <property type="match status" value="1"/>
</dbReference>
<dbReference type="InterPro" id="IPR041698">
    <property type="entry name" value="Methyltransf_25"/>
</dbReference>
<dbReference type="InterPro" id="IPR005271">
    <property type="entry name" value="CmoA"/>
</dbReference>
<dbReference type="CDD" id="cd02440">
    <property type="entry name" value="AdoMet_MTases"/>
    <property type="match status" value="1"/>
</dbReference>
<dbReference type="HAMAP" id="MF_01589">
    <property type="entry name" value="Cx_SAM_synthase"/>
    <property type="match status" value="1"/>
</dbReference>
<reference evidence="6" key="1">
    <citation type="submission" date="2023-07" db="EMBL/GenBank/DDBJ databases">
        <title>Study on multiphase classification of strain Alteromonas salexigens isolated from the Yellow Sea.</title>
        <authorList>
            <person name="Sun L."/>
        </authorList>
    </citation>
    <scope>NUCLEOTIDE SEQUENCE [LARGE SCALE GENOMIC DNA]</scope>
    <source>
        <strain evidence="6">ASW11-19</strain>
    </source>
</reference>
<name>A0ABT2VL55_9ALTE</name>